<feature type="domain" description="Phosphoadenosine phosphosulphate reductase" evidence="1">
    <location>
        <begin position="6"/>
        <end position="65"/>
    </location>
</feature>
<proteinExistence type="predicted"/>
<dbReference type="Proteomes" id="UP000003639">
    <property type="component" value="Unassembled WGS sequence"/>
</dbReference>
<dbReference type="InterPro" id="IPR014729">
    <property type="entry name" value="Rossmann-like_a/b/a_fold"/>
</dbReference>
<dbReference type="InterPro" id="IPR002500">
    <property type="entry name" value="PAPS_reduct_dom"/>
</dbReference>
<dbReference type="AlphaFoldDB" id="A6NUA8"/>
<protein>
    <submittedName>
        <fullName evidence="2">Phosphoadenosine phosphosulfate reductase family protein</fullName>
    </submittedName>
</protein>
<dbReference type="RefSeq" id="WP_006572335.1">
    <property type="nucleotide sequence ID" value="NZ_AAXG02000011.1"/>
</dbReference>
<evidence type="ECO:0000259" key="1">
    <source>
        <dbReference type="Pfam" id="PF01507"/>
    </source>
</evidence>
<dbReference type="eggNOG" id="COG0175">
    <property type="taxonomic scope" value="Bacteria"/>
</dbReference>
<sequence>MTLRHIASVSFGKDSLAMLLLLLEKEMPLDEVIFYNSGMEFQAIYDIRDQVRPILERRGIRFTEVKPDAPFLYQMLERPVFSKKNGHHLGYGWCGGPCRWGTKLKTRALDGLGLDAEKHYIGIAADEPERLAKLRAPKCSPLAEAGMAEADCLEYCYQRGFFWEENGVRLYDILDRVSCWCCKNKNRKELKAIYQYLPHYWSLLKELQAQIPIPMKPYSRKGVPYGNLFDLEKVFEREIREEHSNAPLKGKRRRHEAVR</sequence>
<name>A6NUA8_9FIRM</name>
<accession>A6NUA8</accession>
<evidence type="ECO:0000313" key="2">
    <source>
        <dbReference type="EMBL" id="EDN00455.1"/>
    </source>
</evidence>
<comment type="caution">
    <text evidence="2">The sequence shown here is derived from an EMBL/GenBank/DDBJ whole genome shotgun (WGS) entry which is preliminary data.</text>
</comment>
<organism evidence="2 3">
    <name type="scientific">Pseudoflavonifractor capillosus ATCC 29799</name>
    <dbReference type="NCBI Taxonomy" id="411467"/>
    <lineage>
        <taxon>Bacteria</taxon>
        <taxon>Bacillati</taxon>
        <taxon>Bacillota</taxon>
        <taxon>Clostridia</taxon>
        <taxon>Eubacteriales</taxon>
        <taxon>Oscillospiraceae</taxon>
        <taxon>Pseudoflavonifractor</taxon>
    </lineage>
</organism>
<evidence type="ECO:0000313" key="3">
    <source>
        <dbReference type="Proteomes" id="UP000003639"/>
    </source>
</evidence>
<keyword evidence="3" id="KW-1185">Reference proteome</keyword>
<reference evidence="2 3" key="1">
    <citation type="submission" date="2007-04" db="EMBL/GenBank/DDBJ databases">
        <authorList>
            <person name="Fulton L."/>
            <person name="Clifton S."/>
            <person name="Fulton B."/>
            <person name="Xu J."/>
            <person name="Minx P."/>
            <person name="Pepin K.H."/>
            <person name="Johnson M."/>
            <person name="Thiruvilangam P."/>
            <person name="Bhonagiri V."/>
            <person name="Nash W.E."/>
            <person name="Mardis E.R."/>
            <person name="Wilson R.K."/>
        </authorList>
    </citation>
    <scope>NUCLEOTIDE SEQUENCE [LARGE SCALE GENOMIC DNA]</scope>
    <source>
        <strain evidence="2 3">ATCC 29799</strain>
    </source>
</reference>
<dbReference type="EMBL" id="AAXG02000011">
    <property type="protein sequence ID" value="EDN00455.1"/>
    <property type="molecule type" value="Genomic_DNA"/>
</dbReference>
<dbReference type="Pfam" id="PF01507">
    <property type="entry name" value="PAPS_reduct"/>
    <property type="match status" value="1"/>
</dbReference>
<gene>
    <name evidence="2" type="ORF">BACCAP_01790</name>
</gene>
<dbReference type="GO" id="GO:0003824">
    <property type="term" value="F:catalytic activity"/>
    <property type="evidence" value="ECO:0007669"/>
    <property type="project" value="InterPro"/>
</dbReference>
<dbReference type="STRING" id="411467.BACCAP_01790"/>
<dbReference type="SUPFAM" id="SSF52402">
    <property type="entry name" value="Adenine nucleotide alpha hydrolases-like"/>
    <property type="match status" value="1"/>
</dbReference>
<dbReference type="Gene3D" id="3.40.50.620">
    <property type="entry name" value="HUPs"/>
    <property type="match status" value="1"/>
</dbReference>
<reference evidence="2 3" key="2">
    <citation type="submission" date="2007-06" db="EMBL/GenBank/DDBJ databases">
        <title>Draft genome sequence of Pseudoflavonifractor capillosus ATCC 29799.</title>
        <authorList>
            <person name="Sudarsanam P."/>
            <person name="Ley R."/>
            <person name="Guruge J."/>
            <person name="Turnbaugh P.J."/>
            <person name="Mahowald M."/>
            <person name="Liep D."/>
            <person name="Gordon J."/>
        </authorList>
    </citation>
    <scope>NUCLEOTIDE SEQUENCE [LARGE SCALE GENOMIC DNA]</scope>
    <source>
        <strain evidence="2 3">ATCC 29799</strain>
    </source>
</reference>